<sequence>MDQQRCPVRPRCPLAAADIEDVEALARSAGRLVRRMLAGLARAGDDPPSPQKRTYLDRGDLARYAACPYQGWAVEAGLAAVCSPEAQAGREVHRVIAEALARYAADRTDPTEYMRTEILKARPDVQHEAASGLWRSARAIGRYLRARPPEHLLAFPGGAGRRSAELVREIEPDAAGPAGTCGRDTLDLLCAGA</sequence>
<proteinExistence type="predicted"/>
<feature type="non-terminal residue" evidence="1">
    <location>
        <position position="193"/>
    </location>
</feature>
<protein>
    <submittedName>
        <fullName evidence="1">Uncharacterized protein</fullName>
    </submittedName>
</protein>
<comment type="caution">
    <text evidence="1">The sequence shown here is derived from an EMBL/GenBank/DDBJ whole genome shotgun (WGS) entry which is preliminary data.</text>
</comment>
<reference evidence="1" key="1">
    <citation type="journal article" date="2015" name="Nature">
        <title>Complex archaea that bridge the gap between prokaryotes and eukaryotes.</title>
        <authorList>
            <person name="Spang A."/>
            <person name="Saw J.H."/>
            <person name="Jorgensen S.L."/>
            <person name="Zaremba-Niedzwiedzka K."/>
            <person name="Martijn J."/>
            <person name="Lind A.E."/>
            <person name="van Eijk R."/>
            <person name="Schleper C."/>
            <person name="Guy L."/>
            <person name="Ettema T.J."/>
        </authorList>
    </citation>
    <scope>NUCLEOTIDE SEQUENCE</scope>
</reference>
<dbReference type="AlphaFoldDB" id="A0A0F9BUE1"/>
<dbReference type="EMBL" id="LAZR01036191">
    <property type="protein sequence ID" value="KKL25499.1"/>
    <property type="molecule type" value="Genomic_DNA"/>
</dbReference>
<evidence type="ECO:0000313" key="1">
    <source>
        <dbReference type="EMBL" id="KKL25499.1"/>
    </source>
</evidence>
<accession>A0A0F9BUE1</accession>
<name>A0A0F9BUE1_9ZZZZ</name>
<organism evidence="1">
    <name type="scientific">marine sediment metagenome</name>
    <dbReference type="NCBI Taxonomy" id="412755"/>
    <lineage>
        <taxon>unclassified sequences</taxon>
        <taxon>metagenomes</taxon>
        <taxon>ecological metagenomes</taxon>
    </lineage>
</organism>
<gene>
    <name evidence="1" type="ORF">LCGC14_2404670</name>
</gene>